<evidence type="ECO:0000259" key="6">
    <source>
        <dbReference type="Pfam" id="PF07980"/>
    </source>
</evidence>
<keyword evidence="9" id="KW-1185">Reference proteome</keyword>
<keyword evidence="4" id="KW-0472">Membrane</keyword>
<comment type="subcellular location">
    <subcellularLocation>
        <location evidence="1">Cell outer membrane</location>
    </subcellularLocation>
</comment>
<dbReference type="KEGG" id="agi:FSB73_04095"/>
<name>A0A5B8VIG3_9BACT</name>
<dbReference type="InterPro" id="IPR011990">
    <property type="entry name" value="TPR-like_helical_dom_sf"/>
</dbReference>
<reference evidence="8 9" key="1">
    <citation type="journal article" date="2017" name="Int. J. Syst. Evol. Microbiol.">
        <title>Arachidicoccus ginsenosidivorans sp. nov., with ginsenoside-converting activity isolated from ginseng cultivating soil.</title>
        <authorList>
            <person name="Siddiqi M.Z."/>
            <person name="Aslam Z."/>
            <person name="Im W.T."/>
        </authorList>
    </citation>
    <scope>NUCLEOTIDE SEQUENCE [LARGE SCALE GENOMIC DNA]</scope>
    <source>
        <strain evidence="8 9">Gsoil 809</strain>
    </source>
</reference>
<comment type="similarity">
    <text evidence="2">Belongs to the SusD family.</text>
</comment>
<dbReference type="EMBL" id="CP042434">
    <property type="protein sequence ID" value="QEC70983.1"/>
    <property type="molecule type" value="Genomic_DNA"/>
</dbReference>
<dbReference type="InterPro" id="IPR012944">
    <property type="entry name" value="SusD_RagB_dom"/>
</dbReference>
<dbReference type="RefSeq" id="WP_146780242.1">
    <property type="nucleotide sequence ID" value="NZ_CP042434.1"/>
</dbReference>
<proteinExistence type="inferred from homology"/>
<dbReference type="Proteomes" id="UP000321291">
    <property type="component" value="Chromosome"/>
</dbReference>
<evidence type="ECO:0000256" key="2">
    <source>
        <dbReference type="ARBA" id="ARBA00006275"/>
    </source>
</evidence>
<evidence type="ECO:0000256" key="1">
    <source>
        <dbReference type="ARBA" id="ARBA00004442"/>
    </source>
</evidence>
<dbReference type="SUPFAM" id="SSF48452">
    <property type="entry name" value="TPR-like"/>
    <property type="match status" value="1"/>
</dbReference>
<keyword evidence="3" id="KW-0732">Signal</keyword>
<dbReference type="PROSITE" id="PS51257">
    <property type="entry name" value="PROKAR_LIPOPROTEIN"/>
    <property type="match status" value="1"/>
</dbReference>
<feature type="domain" description="SusD-like N-terminal" evidence="7">
    <location>
        <begin position="22"/>
        <end position="225"/>
    </location>
</feature>
<evidence type="ECO:0000313" key="9">
    <source>
        <dbReference type="Proteomes" id="UP000321291"/>
    </source>
</evidence>
<evidence type="ECO:0000313" key="8">
    <source>
        <dbReference type="EMBL" id="QEC70983.1"/>
    </source>
</evidence>
<sequence>MKFRLIYIGILATSIAVLGCNKFLDKLPDNRTSLNSVEKVSELLTTAYPQASYIPFLEAMSDNADDKGEGRVTFDQDNSDAYHFKDIIKDAQDTPEYYWMQAYGAIAAANQALDAISKASDPDAYAAQKGEALVCRAFAHFMLVTLFAKVYDPATAASDPGIPYVTEPETVVFKNYDRGTVKDDYDKIQQDLEEGLPLLAGREYTAPKYHFTTQSANAFATRFYLFKQDYQKVVDAANAAFPTGNFIKNMRPWLSVYSNLSYDEMKAIYTKSSENANLLLIQASSWWDRNFASMRFGMSDPLSSKIFGKNVTGNSSWAIPIYGQSDYHNVPKWSYFFYAPENPNFGQDYSMIPQFTTEEVLLNRAEAYARLGQTDNAVKDLNTYASQRFKNYNPTSNAVTVDKAETYYDLTDPKQALVNVVLDFKRAEFVEEGLRWLDIIRNGLTVKHYIRNTRQAVVDSVIVEPNDPRRVLQIPQSAVLSGLELNPR</sequence>
<dbReference type="AlphaFoldDB" id="A0A5B8VIG3"/>
<dbReference type="Pfam" id="PF14322">
    <property type="entry name" value="SusD-like_3"/>
    <property type="match status" value="1"/>
</dbReference>
<dbReference type="Gene3D" id="1.25.40.390">
    <property type="match status" value="1"/>
</dbReference>
<keyword evidence="5" id="KW-0998">Cell outer membrane</keyword>
<dbReference type="OrthoDB" id="1147023at2"/>
<evidence type="ECO:0000256" key="5">
    <source>
        <dbReference type="ARBA" id="ARBA00023237"/>
    </source>
</evidence>
<evidence type="ECO:0000256" key="3">
    <source>
        <dbReference type="ARBA" id="ARBA00022729"/>
    </source>
</evidence>
<gene>
    <name evidence="8" type="ORF">FSB73_04095</name>
</gene>
<feature type="domain" description="RagB/SusD" evidence="6">
    <location>
        <begin position="332"/>
        <end position="451"/>
    </location>
</feature>
<accession>A0A5B8VIG3</accession>
<organism evidence="8 9">
    <name type="scientific">Arachidicoccus ginsenosidivorans</name>
    <dbReference type="NCBI Taxonomy" id="496057"/>
    <lineage>
        <taxon>Bacteria</taxon>
        <taxon>Pseudomonadati</taxon>
        <taxon>Bacteroidota</taxon>
        <taxon>Chitinophagia</taxon>
        <taxon>Chitinophagales</taxon>
        <taxon>Chitinophagaceae</taxon>
        <taxon>Arachidicoccus</taxon>
    </lineage>
</organism>
<dbReference type="Pfam" id="PF07980">
    <property type="entry name" value="SusD_RagB"/>
    <property type="match status" value="1"/>
</dbReference>
<evidence type="ECO:0000259" key="7">
    <source>
        <dbReference type="Pfam" id="PF14322"/>
    </source>
</evidence>
<evidence type="ECO:0000256" key="4">
    <source>
        <dbReference type="ARBA" id="ARBA00023136"/>
    </source>
</evidence>
<protein>
    <submittedName>
        <fullName evidence="8">RagB/SusD family nutrient uptake outer membrane protein</fullName>
    </submittedName>
</protein>
<dbReference type="InterPro" id="IPR033985">
    <property type="entry name" value="SusD-like_N"/>
</dbReference>
<dbReference type="GO" id="GO:0009279">
    <property type="term" value="C:cell outer membrane"/>
    <property type="evidence" value="ECO:0007669"/>
    <property type="project" value="UniProtKB-SubCell"/>
</dbReference>